<evidence type="ECO:0000256" key="2">
    <source>
        <dbReference type="SAM" id="Phobius"/>
    </source>
</evidence>
<dbReference type="Pfam" id="PF14008">
    <property type="entry name" value="Metallophos_C"/>
    <property type="match status" value="1"/>
</dbReference>
<dbReference type="PANTHER" id="PTHR45867:SF10">
    <property type="entry name" value="PURPLE ACID PHOSPHATASE"/>
    <property type="match status" value="1"/>
</dbReference>
<evidence type="ECO:0000259" key="4">
    <source>
        <dbReference type="Pfam" id="PF14008"/>
    </source>
</evidence>
<dbReference type="PANTHER" id="PTHR45867">
    <property type="entry name" value="PURPLE ACID PHOSPHATASE"/>
    <property type="match status" value="1"/>
</dbReference>
<sequence>MRNDLLIGTGILGYLVFLLYIYMNILSSKATFPAEVHFPDIKVKPVPNKIIPQQVHISYHSINSSTLVFTLKENANNCTITYLNYTKNISQPTNILRNSYIYKIILDSLPENIEISYEISCCKGENTFSKSSNFMSHPGLSENVSILVLGDWSTSNIGDIENDQHTLIPKQHVLSAILKEATPFTSIWHLGDIAYDLYSNYGSRGDEFLNDLEPLISKIPYMPVVGNHEISEIFKDFTNRFSVPLFYSLPIGKATIIAISSEFDYYLMKPESFPYDHAIFNYLKHQQMTWLNDTLSSIDRNEFPWVIVMGHKPLYCSPNRWSTMIMKNCGIQAKVMRETFEEIFVKFKVDLYLSGHVHLYERVFPVSFGKMHKNYEKEEKVFINPDAPIHIINGVAGNLENTKIVFNVTDHPKEWSALISESLGYGILKIVNSTHLHYKQFAFGNTQNDEITEDLYSLKRLEDYFWIIKNAL</sequence>
<keyword evidence="1" id="KW-0325">Glycoprotein</keyword>
<name>A0AAU9I9M4_9CILI</name>
<evidence type="ECO:0008006" key="7">
    <source>
        <dbReference type="Google" id="ProtNLM"/>
    </source>
</evidence>
<accession>A0AAU9I9M4</accession>
<evidence type="ECO:0000256" key="1">
    <source>
        <dbReference type="ARBA" id="ARBA00023180"/>
    </source>
</evidence>
<evidence type="ECO:0000313" key="5">
    <source>
        <dbReference type="EMBL" id="CAG9310937.1"/>
    </source>
</evidence>
<gene>
    <name evidence="5" type="ORF">BSTOLATCC_MIC2651</name>
</gene>
<organism evidence="5 6">
    <name type="scientific">Blepharisma stoltei</name>
    <dbReference type="NCBI Taxonomy" id="1481888"/>
    <lineage>
        <taxon>Eukaryota</taxon>
        <taxon>Sar</taxon>
        <taxon>Alveolata</taxon>
        <taxon>Ciliophora</taxon>
        <taxon>Postciliodesmatophora</taxon>
        <taxon>Heterotrichea</taxon>
        <taxon>Heterotrichida</taxon>
        <taxon>Blepharismidae</taxon>
        <taxon>Blepharisma</taxon>
    </lineage>
</organism>
<dbReference type="InterPro" id="IPR025733">
    <property type="entry name" value="PAPs_C"/>
</dbReference>
<dbReference type="GO" id="GO:0016787">
    <property type="term" value="F:hydrolase activity"/>
    <property type="evidence" value="ECO:0007669"/>
    <property type="project" value="InterPro"/>
</dbReference>
<dbReference type="Gene3D" id="3.60.21.10">
    <property type="match status" value="1"/>
</dbReference>
<dbReference type="InterPro" id="IPR041792">
    <property type="entry name" value="MPP_PAP"/>
</dbReference>
<dbReference type="EMBL" id="CAJZBQ010000003">
    <property type="protein sequence ID" value="CAG9310937.1"/>
    <property type="molecule type" value="Genomic_DNA"/>
</dbReference>
<comment type="caution">
    <text evidence="5">The sequence shown here is derived from an EMBL/GenBank/DDBJ whole genome shotgun (WGS) entry which is preliminary data.</text>
</comment>
<evidence type="ECO:0000259" key="3">
    <source>
        <dbReference type="Pfam" id="PF00149"/>
    </source>
</evidence>
<feature type="domain" description="Calcineurin-like phosphoesterase" evidence="3">
    <location>
        <begin position="146"/>
        <end position="359"/>
    </location>
</feature>
<reference evidence="5" key="1">
    <citation type="submission" date="2021-09" db="EMBL/GenBank/DDBJ databases">
        <authorList>
            <consortium name="AG Swart"/>
            <person name="Singh M."/>
            <person name="Singh A."/>
            <person name="Seah K."/>
            <person name="Emmerich C."/>
        </authorList>
    </citation>
    <scope>NUCLEOTIDE SEQUENCE</scope>
    <source>
        <strain evidence="5">ATCC30299</strain>
    </source>
</reference>
<dbReference type="Proteomes" id="UP001162131">
    <property type="component" value="Unassembled WGS sequence"/>
</dbReference>
<protein>
    <recommendedName>
        <fullName evidence="7">Purple acid phosphatase</fullName>
    </recommendedName>
</protein>
<evidence type="ECO:0000313" key="6">
    <source>
        <dbReference type="Proteomes" id="UP001162131"/>
    </source>
</evidence>
<feature type="transmembrane region" description="Helical" evidence="2">
    <location>
        <begin position="5"/>
        <end position="23"/>
    </location>
</feature>
<dbReference type="SUPFAM" id="SSF56300">
    <property type="entry name" value="Metallo-dependent phosphatases"/>
    <property type="match status" value="1"/>
</dbReference>
<dbReference type="InterPro" id="IPR004843">
    <property type="entry name" value="Calcineurin-like_PHP"/>
</dbReference>
<keyword evidence="6" id="KW-1185">Reference proteome</keyword>
<dbReference type="InterPro" id="IPR029052">
    <property type="entry name" value="Metallo-depent_PP-like"/>
</dbReference>
<dbReference type="CDD" id="cd00839">
    <property type="entry name" value="MPP_PAPs"/>
    <property type="match status" value="1"/>
</dbReference>
<dbReference type="AlphaFoldDB" id="A0AAU9I9M4"/>
<keyword evidence="2" id="KW-0812">Transmembrane</keyword>
<keyword evidence="2" id="KW-0472">Membrane</keyword>
<dbReference type="Pfam" id="PF00149">
    <property type="entry name" value="Metallophos"/>
    <property type="match status" value="1"/>
</dbReference>
<keyword evidence="2" id="KW-1133">Transmembrane helix</keyword>
<feature type="domain" description="Purple acid phosphatase C-terminal" evidence="4">
    <location>
        <begin position="387"/>
        <end position="442"/>
    </location>
</feature>
<proteinExistence type="predicted"/>